<reference evidence="4" key="1">
    <citation type="submission" date="2016-10" db="EMBL/GenBank/DDBJ databases">
        <authorList>
            <person name="Varghese N."/>
            <person name="Submissions S."/>
        </authorList>
    </citation>
    <scope>NUCLEOTIDE SEQUENCE [LARGE SCALE GENOMIC DNA]</scope>
    <source>
        <strain evidence="4">DSM 24729</strain>
    </source>
</reference>
<evidence type="ECO:0000313" key="4">
    <source>
        <dbReference type="Proteomes" id="UP000182114"/>
    </source>
</evidence>
<dbReference type="SUPFAM" id="SSF63829">
    <property type="entry name" value="Calcium-dependent phosphotriesterase"/>
    <property type="match status" value="1"/>
</dbReference>
<dbReference type="Gene3D" id="2.120.10.30">
    <property type="entry name" value="TolB, C-terminal domain"/>
    <property type="match status" value="1"/>
</dbReference>
<evidence type="ECO:0000256" key="1">
    <source>
        <dbReference type="ARBA" id="ARBA00022801"/>
    </source>
</evidence>
<name>A0A1G7JHN5_9FLAO</name>
<dbReference type="Pfam" id="PF08450">
    <property type="entry name" value="SGL"/>
    <property type="match status" value="1"/>
</dbReference>
<gene>
    <name evidence="3" type="ORF">SAMN04487992_109105</name>
</gene>
<dbReference type="PROSITE" id="PS51257">
    <property type="entry name" value="PROKAR_LIPOPROTEIN"/>
    <property type="match status" value="1"/>
</dbReference>
<keyword evidence="4" id="KW-1185">Reference proteome</keyword>
<dbReference type="PANTHER" id="PTHR47572">
    <property type="entry name" value="LIPOPROTEIN-RELATED"/>
    <property type="match status" value="1"/>
</dbReference>
<dbReference type="GO" id="GO:0016787">
    <property type="term" value="F:hydrolase activity"/>
    <property type="evidence" value="ECO:0007669"/>
    <property type="project" value="UniProtKB-KW"/>
</dbReference>
<protein>
    <submittedName>
        <fullName evidence="3">Gluconolactonase</fullName>
    </submittedName>
</protein>
<dbReference type="InterPro" id="IPR011042">
    <property type="entry name" value="6-blade_b-propeller_TolB-like"/>
</dbReference>
<sequence>MFPKNISVVIVFIILSSCKIKKEAVVGSKSELAANFSIEILTEEGNLVIDKHSSIEILASGFTWTEGPLYIEKGDYLLFSDIPNSKVFKIDAQGKTRVYLHPSGSDVKNYTGKEAGSNALMYYKDELILMQQGERRIARMKAPMNAPKERYEMIIDRYEGKRLNSPNDGVFDAQGNLYFTDPPYGLPDGINDIAKELDFQGVYCLLASGKLIVLDKELKYPNGITLAPDEKTLYVAASDPEKAAWYSYAIVQPGIVTDKKMFYDVTTLDRDKKHKGLPDGMKTNKEGYLFATGPDGVWIFNPDGVVIARIHTGLLTANCALSTDESQLFLTADDYILKIALK</sequence>
<dbReference type="eggNOG" id="COG3386">
    <property type="taxonomic scope" value="Bacteria"/>
</dbReference>
<accession>A0A1G7JHN5</accession>
<evidence type="ECO:0000313" key="3">
    <source>
        <dbReference type="EMBL" id="SDF24440.1"/>
    </source>
</evidence>
<dbReference type="PANTHER" id="PTHR47572:SF4">
    <property type="entry name" value="LACTONASE DRP35"/>
    <property type="match status" value="1"/>
</dbReference>
<dbReference type="EMBL" id="FNBD01000009">
    <property type="protein sequence ID" value="SDF24440.1"/>
    <property type="molecule type" value="Genomic_DNA"/>
</dbReference>
<organism evidence="3 4">
    <name type="scientific">Cellulophaga baltica</name>
    <dbReference type="NCBI Taxonomy" id="76594"/>
    <lineage>
        <taxon>Bacteria</taxon>
        <taxon>Pseudomonadati</taxon>
        <taxon>Bacteroidota</taxon>
        <taxon>Flavobacteriia</taxon>
        <taxon>Flavobacteriales</taxon>
        <taxon>Flavobacteriaceae</taxon>
        <taxon>Cellulophaga</taxon>
    </lineage>
</organism>
<evidence type="ECO:0000259" key="2">
    <source>
        <dbReference type="Pfam" id="PF08450"/>
    </source>
</evidence>
<feature type="domain" description="SMP-30/Gluconolactonase/LRE-like region" evidence="2">
    <location>
        <begin position="64"/>
        <end position="332"/>
    </location>
</feature>
<dbReference type="RefSeq" id="WP_074538976.1">
    <property type="nucleotide sequence ID" value="NZ_FNBD01000009.1"/>
</dbReference>
<keyword evidence="1" id="KW-0378">Hydrolase</keyword>
<proteinExistence type="predicted"/>
<dbReference type="InterPro" id="IPR051262">
    <property type="entry name" value="SMP-30/CGR1_Lactonase"/>
</dbReference>
<dbReference type="InterPro" id="IPR013658">
    <property type="entry name" value="SGL"/>
</dbReference>
<dbReference type="Proteomes" id="UP000182114">
    <property type="component" value="Unassembled WGS sequence"/>
</dbReference>
<dbReference type="AlphaFoldDB" id="A0A1G7JHN5"/>